<evidence type="ECO:0000313" key="3">
    <source>
        <dbReference type="Proteomes" id="UP000198706"/>
    </source>
</evidence>
<dbReference type="AlphaFoldDB" id="A0A1G8U3T1"/>
<dbReference type="PANTHER" id="PTHR40278:SF1">
    <property type="entry name" value="DNA UTILIZATION PROTEIN HOFN"/>
    <property type="match status" value="1"/>
</dbReference>
<proteinExistence type="predicted"/>
<organism evidence="2 3">
    <name type="scientific">Pseudomonas indica</name>
    <dbReference type="NCBI Taxonomy" id="137658"/>
    <lineage>
        <taxon>Bacteria</taxon>
        <taxon>Pseudomonadati</taxon>
        <taxon>Pseudomonadota</taxon>
        <taxon>Gammaproteobacteria</taxon>
        <taxon>Pseudomonadales</taxon>
        <taxon>Pseudomonadaceae</taxon>
        <taxon>Pseudomonas</taxon>
    </lineage>
</organism>
<keyword evidence="3" id="KW-1185">Reference proteome</keyword>
<dbReference type="SUPFAM" id="SSF53067">
    <property type="entry name" value="Actin-like ATPase domain"/>
    <property type="match status" value="1"/>
</dbReference>
<dbReference type="Proteomes" id="UP000198706">
    <property type="component" value="Unassembled WGS sequence"/>
</dbReference>
<dbReference type="STRING" id="137658.SAMN05216186_101541"/>
<evidence type="ECO:0000313" key="2">
    <source>
        <dbReference type="EMBL" id="SDJ47680.1"/>
    </source>
</evidence>
<dbReference type="RefSeq" id="WP_084339678.1">
    <property type="nucleotide sequence ID" value="NZ_FNFD01000001.1"/>
</dbReference>
<name>A0A1G8U3T1_9PSED</name>
<keyword evidence="1" id="KW-0812">Transmembrane</keyword>
<keyword evidence="1" id="KW-1133">Transmembrane helix</keyword>
<dbReference type="InterPro" id="IPR052534">
    <property type="entry name" value="Extracell_DNA_Util/SecSys_Comp"/>
</dbReference>
<accession>A0A1G8U3T1</accession>
<dbReference type="EMBL" id="FNFD01000001">
    <property type="protein sequence ID" value="SDJ47680.1"/>
    <property type="molecule type" value="Genomic_DNA"/>
</dbReference>
<dbReference type="InterPro" id="IPR043129">
    <property type="entry name" value="ATPase_NBD"/>
</dbReference>
<evidence type="ECO:0000256" key="1">
    <source>
        <dbReference type="SAM" id="Phobius"/>
    </source>
</evidence>
<dbReference type="PANTHER" id="PTHR40278">
    <property type="entry name" value="DNA UTILIZATION PROTEIN HOFN"/>
    <property type="match status" value="1"/>
</dbReference>
<feature type="transmembrane region" description="Helical" evidence="1">
    <location>
        <begin position="225"/>
        <end position="244"/>
    </location>
</feature>
<protein>
    <submittedName>
        <fullName evidence="2">General secretion pathway protein L</fullName>
    </submittedName>
</protein>
<dbReference type="Pfam" id="PF05137">
    <property type="entry name" value="PilN"/>
    <property type="match status" value="1"/>
</dbReference>
<sequence length="376" mass="42144">MTNHVQWGALGPTVSSLTTLAQRFWLWWSQELLGLIPPAWRERLRRRGNLLLIALHDSHCDIRCGTYTQTETAISSPFGADGEWPPTLAATLLERAPKADRVILLLPPGKVLRKVIGLPSATESGLENVLRFEMDRHTPFSSEQVYFGYRILERDRARQRLQVELLVVLREYLDGLLKHLDSLGVRPSLVTLGHDDGRWSGDAVNLLPGSRRRGRSGRWRGNPRLQAIAGLVIVALLVVFPLLLQRQRTASLNDALSGPQAVAERAAKVRDDIQRLESGRDYLQAQRMRATEPLLLLKELTGLLPDGTWLSRFELIGERVRMEGESTEASALIGLLEQSRMLQNVSFASPVTSNPRTQRDRFSLVAERRAPGEGTP</sequence>
<dbReference type="Gene3D" id="3.30.420.380">
    <property type="match status" value="1"/>
</dbReference>
<dbReference type="InterPro" id="IPR007813">
    <property type="entry name" value="PilN"/>
</dbReference>
<reference evidence="2 3" key="1">
    <citation type="submission" date="2016-10" db="EMBL/GenBank/DDBJ databases">
        <authorList>
            <person name="de Groot N.N."/>
        </authorList>
    </citation>
    <scope>NUCLEOTIDE SEQUENCE [LARGE SCALE GENOMIC DNA]</scope>
    <source>
        <strain evidence="2 3">JCM 21544</strain>
    </source>
</reference>
<gene>
    <name evidence="2" type="ORF">SAMN05216186_101541</name>
</gene>
<keyword evidence="1" id="KW-0472">Membrane</keyword>